<evidence type="ECO:0000256" key="14">
    <source>
        <dbReference type="SAM" id="Phobius"/>
    </source>
</evidence>
<evidence type="ECO:0000313" key="16">
    <source>
        <dbReference type="Proteomes" id="UP000658131"/>
    </source>
</evidence>
<dbReference type="Proteomes" id="UP000658131">
    <property type="component" value="Unassembled WGS sequence"/>
</dbReference>
<keyword evidence="9" id="KW-0406">Ion transport</keyword>
<feature type="transmembrane region" description="Helical" evidence="14">
    <location>
        <begin position="42"/>
        <end position="61"/>
    </location>
</feature>
<keyword evidence="10 14" id="KW-0472">Membrane</keyword>
<evidence type="ECO:0000256" key="7">
    <source>
        <dbReference type="ARBA" id="ARBA00022989"/>
    </source>
</evidence>
<organism evidence="15 16">
    <name type="scientific">Yanshouia hominis</name>
    <dbReference type="NCBI Taxonomy" id="2763673"/>
    <lineage>
        <taxon>Bacteria</taxon>
        <taxon>Bacillati</taxon>
        <taxon>Bacillota</taxon>
        <taxon>Clostridia</taxon>
        <taxon>Eubacteriales</taxon>
        <taxon>Oscillospiraceae</taxon>
        <taxon>Yanshouia</taxon>
    </lineage>
</organism>
<feature type="transmembrane region" description="Helical" evidence="14">
    <location>
        <begin position="453"/>
        <end position="473"/>
    </location>
</feature>
<evidence type="ECO:0000256" key="4">
    <source>
        <dbReference type="ARBA" id="ARBA00022475"/>
    </source>
</evidence>
<gene>
    <name evidence="15" type="ORF">H8717_02910</name>
</gene>
<evidence type="ECO:0000256" key="3">
    <source>
        <dbReference type="ARBA" id="ARBA00022448"/>
    </source>
</evidence>
<feature type="transmembrane region" description="Helical" evidence="14">
    <location>
        <begin position="403"/>
        <end position="421"/>
    </location>
</feature>
<feature type="transmembrane region" description="Helical" evidence="14">
    <location>
        <begin position="6"/>
        <end position="22"/>
    </location>
</feature>
<feature type="transmembrane region" description="Helical" evidence="14">
    <location>
        <begin position="124"/>
        <end position="141"/>
    </location>
</feature>
<evidence type="ECO:0000256" key="13">
    <source>
        <dbReference type="RuleBase" id="RU362091"/>
    </source>
</evidence>
<keyword evidence="8" id="KW-0915">Sodium</keyword>
<evidence type="ECO:0000256" key="8">
    <source>
        <dbReference type="ARBA" id="ARBA00023053"/>
    </source>
</evidence>
<keyword evidence="16" id="KW-1185">Reference proteome</keyword>
<dbReference type="RefSeq" id="WP_262399004.1">
    <property type="nucleotide sequence ID" value="NZ_JACRTB010000003.1"/>
</dbReference>
<evidence type="ECO:0000256" key="12">
    <source>
        <dbReference type="ARBA" id="ARBA00033708"/>
    </source>
</evidence>
<accession>A0ABR7NG23</accession>
<comment type="subcellular location">
    <subcellularLocation>
        <location evidence="1">Cell membrane</location>
        <topology evidence="1">Multi-pass membrane protein</topology>
    </subcellularLocation>
</comment>
<dbReference type="Gene3D" id="1.20.1730.10">
    <property type="entry name" value="Sodium/glucose cotransporter"/>
    <property type="match status" value="1"/>
</dbReference>
<evidence type="ECO:0000256" key="2">
    <source>
        <dbReference type="ARBA" id="ARBA00006434"/>
    </source>
</evidence>
<dbReference type="InterPro" id="IPR001734">
    <property type="entry name" value="Na/solute_symporter"/>
</dbReference>
<evidence type="ECO:0000256" key="1">
    <source>
        <dbReference type="ARBA" id="ARBA00004651"/>
    </source>
</evidence>
<keyword evidence="4" id="KW-1003">Cell membrane</keyword>
<feature type="transmembrane region" description="Helical" evidence="14">
    <location>
        <begin position="374"/>
        <end position="391"/>
    </location>
</feature>
<reference evidence="15 16" key="1">
    <citation type="submission" date="2020-08" db="EMBL/GenBank/DDBJ databases">
        <title>Genome public.</title>
        <authorList>
            <person name="Liu C."/>
            <person name="Sun Q."/>
        </authorList>
    </citation>
    <scope>NUCLEOTIDE SEQUENCE [LARGE SCALE GENOMIC DNA]</scope>
    <source>
        <strain evidence="15 16">BX1</strain>
    </source>
</reference>
<feature type="transmembrane region" description="Helical" evidence="14">
    <location>
        <begin position="325"/>
        <end position="353"/>
    </location>
</feature>
<dbReference type="InterPro" id="IPR038377">
    <property type="entry name" value="Na/Glc_symporter_sf"/>
</dbReference>
<feature type="transmembrane region" description="Helical" evidence="14">
    <location>
        <begin position="239"/>
        <end position="259"/>
    </location>
</feature>
<dbReference type="InterPro" id="IPR050277">
    <property type="entry name" value="Sodium:Solute_Symporter"/>
</dbReference>
<dbReference type="PANTHER" id="PTHR48086">
    <property type="entry name" value="SODIUM/PROLINE SYMPORTER-RELATED"/>
    <property type="match status" value="1"/>
</dbReference>
<keyword evidence="5 14" id="KW-0812">Transmembrane</keyword>
<comment type="catalytic activity">
    <reaction evidence="12">
        <text>L-proline(in) + Na(+)(in) = L-proline(out) + Na(+)(out)</text>
        <dbReference type="Rhea" id="RHEA:28967"/>
        <dbReference type="ChEBI" id="CHEBI:29101"/>
        <dbReference type="ChEBI" id="CHEBI:60039"/>
    </reaction>
</comment>
<dbReference type="PROSITE" id="PS50283">
    <property type="entry name" value="NA_SOLUT_SYMP_3"/>
    <property type="match status" value="1"/>
</dbReference>
<feature type="transmembrane region" description="Helical" evidence="14">
    <location>
        <begin position="147"/>
        <end position="172"/>
    </location>
</feature>
<dbReference type="EMBL" id="JACRTB010000003">
    <property type="protein sequence ID" value="MBC8575363.1"/>
    <property type="molecule type" value="Genomic_DNA"/>
</dbReference>
<keyword evidence="6" id="KW-0769">Symport</keyword>
<evidence type="ECO:0000313" key="15">
    <source>
        <dbReference type="EMBL" id="MBC8575363.1"/>
    </source>
</evidence>
<feature type="transmembrane region" description="Helical" evidence="14">
    <location>
        <begin position="184"/>
        <end position="202"/>
    </location>
</feature>
<feature type="transmembrane region" description="Helical" evidence="14">
    <location>
        <begin position="271"/>
        <end position="292"/>
    </location>
</feature>
<dbReference type="Pfam" id="PF00474">
    <property type="entry name" value="SSF"/>
    <property type="match status" value="1"/>
</dbReference>
<feature type="transmembrane region" description="Helical" evidence="14">
    <location>
        <begin position="428"/>
        <end position="447"/>
    </location>
</feature>
<keyword evidence="3" id="KW-0813">Transport</keyword>
<sequence length="507" mass="54519">MFQKLLMMAIFFAVTVGIGIYCRRHTYNVGNFVLGGRSVGPWVTAFAYGTSYFSSVVFIGYSGQFGWNFGVSAAWIGIGNAFIGSLMAWLVLGRRTRVMTKYFESATMPDFFAKRFCCPVLKEVAAVIIFVFLVPYSASVYKGLSGLFSMAFGISFVWCVIGIAVLTAVYVVVGGYMAAALNDLVQGIIMIAGIGMVVVSILNGKGGFLASLEQLSQIESPLAPNLDGALVSFFGPDPVGLLGVVLLTSLGTWGLPQMIHKFYTIRDERSIHTGTVISTIFALIIAGGSYFMGAFGRLYYTPAEGGKVVFDDIVPTMLAHSLSDLLIGVVLILVLSASMSTLSSLVITSSSTVTLDVLRPLFPQVFTTGRQVRIIKVLCAAFVALSVIIALSPNSLITTLMSLSWGALAGSFLGPFIYGLYWKRTTTLSVWASFLWGIGVTGINFFFPFTAPTMAGAIAIVGSLAVVPLVSLITPRLPQERIDDAFACYEQKVTARSRFVLPEGDED</sequence>
<evidence type="ECO:0000256" key="10">
    <source>
        <dbReference type="ARBA" id="ARBA00023136"/>
    </source>
</evidence>
<name>A0ABR7NG23_9FIRM</name>
<keyword evidence="7 14" id="KW-1133">Transmembrane helix</keyword>
<evidence type="ECO:0000256" key="9">
    <source>
        <dbReference type="ARBA" id="ARBA00023065"/>
    </source>
</evidence>
<protein>
    <submittedName>
        <fullName evidence="15">Sodium:solute symporter</fullName>
    </submittedName>
</protein>
<comment type="caution">
    <text evidence="15">The sequence shown here is derived from an EMBL/GenBank/DDBJ whole genome shotgun (WGS) entry which is preliminary data.</text>
</comment>
<feature type="transmembrane region" description="Helical" evidence="14">
    <location>
        <begin position="73"/>
        <end position="92"/>
    </location>
</feature>
<comment type="similarity">
    <text evidence="2 13">Belongs to the sodium:solute symporter (SSF) (TC 2.A.21) family.</text>
</comment>
<dbReference type="PANTHER" id="PTHR48086:SF3">
    <property type="entry name" value="SODIUM_PROLINE SYMPORTER"/>
    <property type="match status" value="1"/>
</dbReference>
<keyword evidence="11" id="KW-0739">Sodium transport</keyword>
<proteinExistence type="inferred from homology"/>
<evidence type="ECO:0000256" key="6">
    <source>
        <dbReference type="ARBA" id="ARBA00022847"/>
    </source>
</evidence>
<evidence type="ECO:0000256" key="11">
    <source>
        <dbReference type="ARBA" id="ARBA00023201"/>
    </source>
</evidence>
<evidence type="ECO:0000256" key="5">
    <source>
        <dbReference type="ARBA" id="ARBA00022692"/>
    </source>
</evidence>